<dbReference type="InterPro" id="IPR036150">
    <property type="entry name" value="Cyt_b/b6_C_sf"/>
</dbReference>
<feature type="transmembrane region" description="Helical" evidence="19">
    <location>
        <begin position="108"/>
        <end position="126"/>
    </location>
</feature>
<keyword evidence="13 18" id="KW-0408">Iron</keyword>
<comment type="subcellular location">
    <subcellularLocation>
        <location evidence="2">Mitochondrion inner membrane</location>
        <topology evidence="2">Multi-pass membrane protein</topology>
    </subcellularLocation>
</comment>
<feature type="transmembrane region" description="Helical" evidence="19">
    <location>
        <begin position="343"/>
        <end position="362"/>
    </location>
</feature>
<feature type="transmembrane region" description="Helical" evidence="19">
    <location>
        <begin position="312"/>
        <end position="331"/>
    </location>
</feature>
<dbReference type="InterPro" id="IPR027387">
    <property type="entry name" value="Cytb/b6-like_sf"/>
</dbReference>
<comment type="cofactor">
    <cofactor evidence="18">
        <name>heme</name>
        <dbReference type="ChEBI" id="CHEBI:30413"/>
    </cofactor>
    <text evidence="18">Binds 2 heme groups non-covalently.</text>
</comment>
<keyword evidence="7 19" id="KW-0679">Respiratory chain</keyword>
<feature type="domain" description="Cytochrome b/b6 N-terminal region profile" evidence="20">
    <location>
        <begin position="1"/>
        <end position="202"/>
    </location>
</feature>
<reference evidence="22" key="1">
    <citation type="submission" date="2006-06" db="EMBL/GenBank/DDBJ databases">
        <title>Molecular phylogeny of Agamidae.</title>
        <authorList>
            <person name="Amer S.A."/>
            <person name="Kumazawa Y."/>
        </authorList>
    </citation>
    <scope>NUCLEOTIDE SEQUENCE</scope>
    <source>
        <tissue evidence="22">Muscle</tissue>
    </source>
</reference>
<dbReference type="InterPro" id="IPR005797">
    <property type="entry name" value="Cyt_b/b6_N"/>
</dbReference>
<evidence type="ECO:0000256" key="15">
    <source>
        <dbReference type="ARBA" id="ARBA00023128"/>
    </source>
</evidence>
<keyword evidence="12 19" id="KW-1133">Transmembrane helix</keyword>
<comment type="similarity">
    <text evidence="19">Belongs to the cytochrome b family.</text>
</comment>
<dbReference type="PROSITE" id="PS51003">
    <property type="entry name" value="CYTB_CTER"/>
    <property type="match status" value="1"/>
</dbReference>
<keyword evidence="5 19" id="KW-0813">Transport</keyword>
<evidence type="ECO:0000256" key="19">
    <source>
        <dbReference type="RuleBase" id="RU362117"/>
    </source>
</evidence>
<keyword evidence="10" id="KW-0999">Mitochondrion inner membrane</keyword>
<evidence type="ECO:0000256" key="2">
    <source>
        <dbReference type="ARBA" id="ARBA00004448"/>
    </source>
</evidence>
<feature type="binding site" evidence="17">
    <location>
        <position position="194"/>
    </location>
    <ligand>
        <name>a ubiquinone</name>
        <dbReference type="ChEBI" id="CHEBI:16389"/>
    </ligand>
</feature>
<dbReference type="InterPro" id="IPR016174">
    <property type="entry name" value="Di-haem_cyt_TM"/>
</dbReference>
<dbReference type="InterPro" id="IPR030689">
    <property type="entry name" value="Cytochrome_b"/>
</dbReference>
<feature type="transmembrane region" description="Helical" evidence="19">
    <location>
        <begin position="79"/>
        <end position="96"/>
    </location>
</feature>
<keyword evidence="6 18" id="KW-0349">Heme</keyword>
<dbReference type="InterPro" id="IPR048260">
    <property type="entry name" value="Cytochrome_b_C_euk/bac"/>
</dbReference>
<evidence type="ECO:0000256" key="7">
    <source>
        <dbReference type="ARBA" id="ARBA00022660"/>
    </source>
</evidence>
<feature type="binding site" description="axial binding residue" evidence="18">
    <location>
        <position position="90"/>
    </location>
    <ligand>
        <name>heme b</name>
        <dbReference type="ChEBI" id="CHEBI:60344"/>
        <label>b566</label>
    </ligand>
    <ligandPart>
        <name>Fe</name>
        <dbReference type="ChEBI" id="CHEBI:18248"/>
    </ligandPart>
</feature>
<dbReference type="Gene3D" id="1.20.810.10">
    <property type="entry name" value="Cytochrome Bc1 Complex, Chain C"/>
    <property type="match status" value="1"/>
</dbReference>
<keyword evidence="9 18" id="KW-0479">Metal-binding</keyword>
<comment type="function">
    <text evidence="1 19">Component of the ubiquinol-cytochrome c reductase complex (complex III or cytochrome b-c1 complex) that is part of the mitochondrial respiratory chain. The b-c1 complex mediates electron transfer from ubiquinol to cytochrome c. Contributes to the generation of a proton gradient across the mitochondrial membrane that is then used for ATP synthesis.</text>
</comment>
<comment type="subunit">
    <text evidence="3">The cytochrome bc1 complex contains 3 respiratory subunits (MT-CYB, CYC1 and UQCRFS1), 2 core proteins (UQCRC1 and UQCRC2) and probably 6 low-molecular weight proteins.</text>
</comment>
<dbReference type="GO" id="GO:0006122">
    <property type="term" value="P:mitochondrial electron transport, ubiquinol to cytochrome c"/>
    <property type="evidence" value="ECO:0007669"/>
    <property type="project" value="TreeGrafter"/>
</dbReference>
<dbReference type="GO" id="GO:0005743">
    <property type="term" value="C:mitochondrial inner membrane"/>
    <property type="evidence" value="ECO:0007669"/>
    <property type="project" value="UniProtKB-SubCell"/>
</dbReference>
<organism evidence="22">
    <name type="scientific">Pseudotrapelus sinaitus</name>
    <name type="common">Sinai agama</name>
    <dbReference type="NCBI Taxonomy" id="118229"/>
    <lineage>
        <taxon>Eukaryota</taxon>
        <taxon>Metazoa</taxon>
        <taxon>Chordata</taxon>
        <taxon>Craniata</taxon>
        <taxon>Vertebrata</taxon>
        <taxon>Euteleostomi</taxon>
        <taxon>Lepidosauria</taxon>
        <taxon>Squamata</taxon>
        <taxon>Bifurcata</taxon>
        <taxon>Unidentata</taxon>
        <taxon>Episquamata</taxon>
        <taxon>Toxicofera</taxon>
        <taxon>Iguania</taxon>
        <taxon>Acrodonta</taxon>
        <taxon>Agamidae</taxon>
        <taxon>Agaminae</taxon>
        <taxon>Pseudotrapelus</taxon>
    </lineage>
</organism>
<evidence type="ECO:0000256" key="17">
    <source>
        <dbReference type="PIRSR" id="PIRSR038885-1"/>
    </source>
</evidence>
<dbReference type="PIRSF" id="PIRSF038885">
    <property type="entry name" value="COB"/>
    <property type="match status" value="1"/>
</dbReference>
<evidence type="ECO:0000256" key="16">
    <source>
        <dbReference type="ARBA" id="ARBA00023136"/>
    </source>
</evidence>
<dbReference type="GO" id="GO:0045275">
    <property type="term" value="C:respiratory chain complex III"/>
    <property type="evidence" value="ECO:0007669"/>
    <property type="project" value="InterPro"/>
</dbReference>
<dbReference type="PANTHER" id="PTHR19271:SF16">
    <property type="entry name" value="CYTOCHROME B"/>
    <property type="match status" value="1"/>
</dbReference>
<evidence type="ECO:0000256" key="13">
    <source>
        <dbReference type="ARBA" id="ARBA00023004"/>
    </source>
</evidence>
<feature type="binding site" description="axial binding residue" evidence="18">
    <location>
        <position position="175"/>
    </location>
    <ligand>
        <name>heme b</name>
        <dbReference type="ChEBI" id="CHEBI:60344"/>
        <label>b562</label>
    </ligand>
    <ligandPart>
        <name>Fe</name>
        <dbReference type="ChEBI" id="CHEBI:18248"/>
    </ligandPart>
</feature>
<evidence type="ECO:0000256" key="12">
    <source>
        <dbReference type="ARBA" id="ARBA00022989"/>
    </source>
</evidence>
<dbReference type="SUPFAM" id="SSF81342">
    <property type="entry name" value="Transmembrane di-heme cytochromes"/>
    <property type="match status" value="1"/>
</dbReference>
<evidence type="ECO:0000256" key="14">
    <source>
        <dbReference type="ARBA" id="ARBA00023075"/>
    </source>
</evidence>
<feature type="binding site" description="axial binding residue" evidence="18">
    <location>
        <position position="189"/>
    </location>
    <ligand>
        <name>heme b</name>
        <dbReference type="ChEBI" id="CHEBI:60344"/>
        <label>b566</label>
    </ligand>
    <ligandPart>
        <name>Fe</name>
        <dbReference type="ChEBI" id="CHEBI:18248"/>
    </ligandPart>
</feature>
<evidence type="ECO:0000259" key="21">
    <source>
        <dbReference type="PROSITE" id="PS51003"/>
    </source>
</evidence>
<evidence type="ECO:0000256" key="3">
    <source>
        <dbReference type="ARBA" id="ARBA00011660"/>
    </source>
</evidence>
<keyword evidence="14" id="KW-0830">Ubiquinone</keyword>
<keyword evidence="15 19" id="KW-0496">Mitochondrion</keyword>
<keyword evidence="8 19" id="KW-0812">Transmembrane</keyword>
<evidence type="ECO:0000256" key="18">
    <source>
        <dbReference type="PIRSR" id="PIRSR038885-2"/>
    </source>
</evidence>
<dbReference type="CDD" id="cd00290">
    <property type="entry name" value="cytochrome_b_C"/>
    <property type="match status" value="1"/>
</dbReference>
<proteinExistence type="inferred from homology"/>
<geneLocation type="mitochondrion" evidence="22"/>
<protein>
    <recommendedName>
        <fullName evidence="4 19">Cytochrome b</fullName>
    </recommendedName>
</protein>
<feature type="transmembrane region" description="Helical" evidence="19">
    <location>
        <begin position="171"/>
        <end position="192"/>
    </location>
</feature>
<accession>D1MV86</accession>
<feature type="transmembrane region" description="Helical" evidence="19">
    <location>
        <begin position="280"/>
        <end position="300"/>
    </location>
</feature>
<evidence type="ECO:0000256" key="8">
    <source>
        <dbReference type="ARBA" id="ARBA00022692"/>
    </source>
</evidence>
<dbReference type="AlphaFoldDB" id="D1MV86"/>
<evidence type="ECO:0000256" key="11">
    <source>
        <dbReference type="ARBA" id="ARBA00022982"/>
    </source>
</evidence>
<feature type="transmembrane region" description="Helical" evidence="19">
    <location>
        <begin position="132"/>
        <end position="150"/>
    </location>
</feature>
<evidence type="ECO:0000256" key="10">
    <source>
        <dbReference type="ARBA" id="ARBA00022792"/>
    </source>
</evidence>
<dbReference type="GeneID" id="8673035"/>
<dbReference type="CDD" id="cd00284">
    <property type="entry name" value="Cytochrome_b_N"/>
    <property type="match status" value="1"/>
</dbReference>
<feature type="transmembrane region" description="Helical" evidence="19">
    <location>
        <begin position="222"/>
        <end position="243"/>
    </location>
</feature>
<evidence type="ECO:0000256" key="1">
    <source>
        <dbReference type="ARBA" id="ARBA00002566"/>
    </source>
</evidence>
<dbReference type="GO" id="GO:0008121">
    <property type="term" value="F:quinol-cytochrome-c reductase activity"/>
    <property type="evidence" value="ECO:0007669"/>
    <property type="project" value="InterPro"/>
</dbReference>
<dbReference type="InterPro" id="IPR005798">
    <property type="entry name" value="Cyt_b/b6_C"/>
</dbReference>
<keyword evidence="11 19" id="KW-0249">Electron transport</keyword>
<evidence type="ECO:0000259" key="20">
    <source>
        <dbReference type="PROSITE" id="PS51002"/>
    </source>
</evidence>
<feature type="domain" description="Cytochrome b/b6 C-terminal region profile" evidence="21">
    <location>
        <begin position="203"/>
        <end position="373"/>
    </location>
</feature>
<evidence type="ECO:0000256" key="6">
    <source>
        <dbReference type="ARBA" id="ARBA00022617"/>
    </source>
</evidence>
<gene>
    <name evidence="22" type="primary">cytb</name>
</gene>
<dbReference type="GO" id="GO:0016491">
    <property type="term" value="F:oxidoreductase activity"/>
    <property type="evidence" value="ECO:0007669"/>
    <property type="project" value="UniProtKB-UniRule"/>
</dbReference>
<evidence type="ECO:0000256" key="5">
    <source>
        <dbReference type="ARBA" id="ARBA00022448"/>
    </source>
</evidence>
<dbReference type="Pfam" id="PF00032">
    <property type="entry name" value="Cytochrom_B_C"/>
    <property type="match status" value="1"/>
</dbReference>
<dbReference type="PROSITE" id="PS51002">
    <property type="entry name" value="CYTB_NTER"/>
    <property type="match status" value="1"/>
</dbReference>
<dbReference type="GO" id="GO:0046872">
    <property type="term" value="F:metal ion binding"/>
    <property type="evidence" value="ECO:0007669"/>
    <property type="project" value="UniProtKB-UniRule"/>
</dbReference>
<dbReference type="CTD" id="4519"/>
<comment type="cofactor">
    <cofactor evidence="19">
        <name>heme b</name>
        <dbReference type="ChEBI" id="CHEBI:60344"/>
    </cofactor>
    <text evidence="19">Binds 2 heme groups non-covalently.</text>
</comment>
<name>D1MV86_9SAUR</name>
<dbReference type="SUPFAM" id="SSF81648">
    <property type="entry name" value="a domain/subunit of cytochrome bc1 complex (Ubiquinol-cytochrome c reductase)"/>
    <property type="match status" value="1"/>
</dbReference>
<dbReference type="Pfam" id="PF00033">
    <property type="entry name" value="Cytochrome_B"/>
    <property type="match status" value="1"/>
</dbReference>
<evidence type="ECO:0000256" key="9">
    <source>
        <dbReference type="ARBA" id="ARBA00022723"/>
    </source>
</evidence>
<dbReference type="RefSeq" id="YP_003345033.1">
    <property type="nucleotide sequence ID" value="NC_013603.2"/>
</dbReference>
<evidence type="ECO:0000313" key="22">
    <source>
        <dbReference type="EMBL" id="BAI53000.1"/>
    </source>
</evidence>
<feature type="binding site" description="axial binding residue" evidence="18">
    <location>
        <position position="76"/>
    </location>
    <ligand>
        <name>heme b</name>
        <dbReference type="ChEBI" id="CHEBI:60344"/>
        <label>b562</label>
    </ligand>
    <ligandPart>
        <name>Fe</name>
        <dbReference type="ChEBI" id="CHEBI:18248"/>
    </ligandPart>
</feature>
<dbReference type="InterPro" id="IPR048259">
    <property type="entry name" value="Cytochrome_b_N_euk/bac"/>
</dbReference>
<evidence type="ECO:0000256" key="4">
    <source>
        <dbReference type="ARBA" id="ARBA00013531"/>
    </source>
</evidence>
<sequence>MTPNKTNSNNMMAMPIPTNISMQWNFGSLLGLFLTMQIISGTFLAIHFTASTSTAFNSLMHILRDVNFGWFLQSTHANGASMFFICMFIHIGRGIYYGSYLFKKTWNIGTTMLLLAMVTAFMGYILPWGQMSFWAATVITSMISTVPYIGPPIIQWIWGGFSVDEPTLTRFFTFHIIIPFLILGLSAVHLVMLHETGSNNPTGLTSKYDMVPFYPYFTYKDILGALIAIATLIALVLMTPNLFSEPENFRQPTALITPSHIKPEWYFLFAYTILRAVPNKFGGILALMASINILLTLPPLHLSKQRSMAFRPLSQMIFWSFISTVVLLTWVGAQPSSWPFPTLAKLASILYFTTIIVVLPTISMMENKLQYPTHTL</sequence>
<dbReference type="EMBL" id="AB262447">
    <property type="protein sequence ID" value="BAI53000.1"/>
    <property type="molecule type" value="Genomic_DNA"/>
</dbReference>
<keyword evidence="16 19" id="KW-0472">Membrane</keyword>
<dbReference type="PANTHER" id="PTHR19271">
    <property type="entry name" value="CYTOCHROME B"/>
    <property type="match status" value="1"/>
</dbReference>